<dbReference type="Proteomes" id="UP000295706">
    <property type="component" value="Unassembled WGS sequence"/>
</dbReference>
<keyword evidence="3" id="KW-1185">Reference proteome</keyword>
<dbReference type="AlphaFoldDB" id="A0A4V2X9N3"/>
<evidence type="ECO:0000256" key="1">
    <source>
        <dbReference type="SAM" id="SignalP"/>
    </source>
</evidence>
<evidence type="ECO:0008006" key="4">
    <source>
        <dbReference type="Google" id="ProtNLM"/>
    </source>
</evidence>
<keyword evidence="1" id="KW-0732">Signal</keyword>
<dbReference type="EMBL" id="SMJU01000008">
    <property type="protein sequence ID" value="TDB64055.1"/>
    <property type="molecule type" value="Genomic_DNA"/>
</dbReference>
<evidence type="ECO:0000313" key="3">
    <source>
        <dbReference type="Proteomes" id="UP000295706"/>
    </source>
</evidence>
<sequence length="159" mass="17411">MKKLTCILILMFGLGRAYAQQNGTDLSLQLLPQSQQQMRQVAATASSVRVEDMMGLQLGNGNVQRVTANGQDNQLRMAQDGDFNTMNMQLSGNGNAYEFVQQGNRNLLDVRGVQSSNSTLQIIQRGNGNQLVDEGSGMLNRSIRIEQSGGMKVFINGKQ</sequence>
<dbReference type="RefSeq" id="WP_132118681.1">
    <property type="nucleotide sequence ID" value="NZ_SMJU01000008.1"/>
</dbReference>
<accession>A0A4V2X9N3</accession>
<name>A0A4V2X9N3_9BACT</name>
<gene>
    <name evidence="2" type="ORF">EZE20_14020</name>
</gene>
<feature type="chain" id="PRO_5020354160" description="Curlin" evidence="1">
    <location>
        <begin position="20"/>
        <end position="159"/>
    </location>
</feature>
<dbReference type="OrthoDB" id="963215at2"/>
<feature type="signal peptide" evidence="1">
    <location>
        <begin position="1"/>
        <end position="19"/>
    </location>
</feature>
<organism evidence="2 3">
    <name type="scientific">Arundinibacter roseus</name>
    <dbReference type="NCBI Taxonomy" id="2070510"/>
    <lineage>
        <taxon>Bacteria</taxon>
        <taxon>Pseudomonadati</taxon>
        <taxon>Bacteroidota</taxon>
        <taxon>Cytophagia</taxon>
        <taxon>Cytophagales</taxon>
        <taxon>Spirosomataceae</taxon>
        <taxon>Arundinibacter</taxon>
    </lineage>
</organism>
<comment type="caution">
    <text evidence="2">The sequence shown here is derived from an EMBL/GenBank/DDBJ whole genome shotgun (WGS) entry which is preliminary data.</text>
</comment>
<proteinExistence type="predicted"/>
<reference evidence="2 3" key="1">
    <citation type="submission" date="2019-02" db="EMBL/GenBank/DDBJ databases">
        <title>Arundinibacter roseus gen. nov., sp. nov., a new member of the family Cytophagaceae.</title>
        <authorList>
            <person name="Szuroczki S."/>
            <person name="Khayer B."/>
            <person name="Sproer C."/>
            <person name="Toumi M."/>
            <person name="Szabo A."/>
            <person name="Felfoldi T."/>
            <person name="Schumann P."/>
            <person name="Toth E."/>
        </authorList>
    </citation>
    <scope>NUCLEOTIDE SEQUENCE [LARGE SCALE GENOMIC DNA]</scope>
    <source>
        <strain evidence="2 3">DMA-k-7a</strain>
    </source>
</reference>
<evidence type="ECO:0000313" key="2">
    <source>
        <dbReference type="EMBL" id="TDB64055.1"/>
    </source>
</evidence>
<protein>
    <recommendedName>
        <fullName evidence="4">Curlin</fullName>
    </recommendedName>
</protein>